<reference evidence="10 11" key="1">
    <citation type="submission" date="2013-03" db="EMBL/GenBank/DDBJ databases">
        <title>Draft genome sequence of Gracibacillus halophilus YIM-C55.5, a moderately halophilic and thermophilic organism from the Xiaochaidamu salt lake.</title>
        <authorList>
            <person name="Sugumar T."/>
            <person name="Polireddy D.R."/>
            <person name="Antony A."/>
            <person name="Madhava Y.R."/>
            <person name="Sivakumar N."/>
        </authorList>
    </citation>
    <scope>NUCLEOTIDE SEQUENCE [LARGE SCALE GENOMIC DNA]</scope>
    <source>
        <strain evidence="10 11">YIM-C55.5</strain>
    </source>
</reference>
<name>N4WPF2_9BACI</name>
<dbReference type="OrthoDB" id="9809206at2"/>
<dbReference type="AlphaFoldDB" id="N4WPF2"/>
<dbReference type="Pfam" id="PF21088">
    <property type="entry name" value="MS_channel_1st"/>
    <property type="match status" value="1"/>
</dbReference>
<protein>
    <submittedName>
        <fullName evidence="10">Small-conductance mechanosensitive channel</fullName>
    </submittedName>
</protein>
<evidence type="ECO:0000313" key="10">
    <source>
        <dbReference type="EMBL" id="ENH97997.1"/>
    </source>
</evidence>
<dbReference type="GO" id="GO:0005886">
    <property type="term" value="C:plasma membrane"/>
    <property type="evidence" value="ECO:0007669"/>
    <property type="project" value="UniProtKB-SubCell"/>
</dbReference>
<dbReference type="PANTHER" id="PTHR30460">
    <property type="entry name" value="MODERATE CONDUCTANCE MECHANOSENSITIVE CHANNEL YBIO"/>
    <property type="match status" value="1"/>
</dbReference>
<evidence type="ECO:0000256" key="3">
    <source>
        <dbReference type="ARBA" id="ARBA00022475"/>
    </source>
</evidence>
<keyword evidence="3" id="KW-1003">Cell membrane</keyword>
<dbReference type="SUPFAM" id="SSF82861">
    <property type="entry name" value="Mechanosensitive channel protein MscS (YggB), transmembrane region"/>
    <property type="match status" value="1"/>
</dbReference>
<organism evidence="10 11">
    <name type="scientific">Gracilibacillus halophilus YIM-C55.5</name>
    <dbReference type="NCBI Taxonomy" id="1308866"/>
    <lineage>
        <taxon>Bacteria</taxon>
        <taxon>Bacillati</taxon>
        <taxon>Bacillota</taxon>
        <taxon>Bacilli</taxon>
        <taxon>Bacillales</taxon>
        <taxon>Bacillaceae</taxon>
        <taxon>Gracilibacillus</taxon>
    </lineage>
</organism>
<dbReference type="Gene3D" id="1.10.287.1260">
    <property type="match status" value="1"/>
</dbReference>
<evidence type="ECO:0000256" key="5">
    <source>
        <dbReference type="ARBA" id="ARBA00022989"/>
    </source>
</evidence>
<dbReference type="STRING" id="1308866.J416_02554"/>
<dbReference type="InterPro" id="IPR045276">
    <property type="entry name" value="YbiO_bact"/>
</dbReference>
<dbReference type="PANTHER" id="PTHR30460:SF1">
    <property type="entry name" value="MECHANOSENSITIVE ION CHANNEL"/>
    <property type="match status" value="1"/>
</dbReference>
<proteinExistence type="inferred from homology"/>
<evidence type="ECO:0000259" key="9">
    <source>
        <dbReference type="Pfam" id="PF21088"/>
    </source>
</evidence>
<feature type="domain" description="Mechanosensitive ion channel transmembrane helices 2/3" evidence="9">
    <location>
        <begin position="76"/>
        <end position="109"/>
    </location>
</feature>
<evidence type="ECO:0000256" key="4">
    <source>
        <dbReference type="ARBA" id="ARBA00022692"/>
    </source>
</evidence>
<keyword evidence="6 7" id="KW-0472">Membrane</keyword>
<sequence>MSWEWQDIWNDLNNSDFWTNPLTILIIGAVVTISIVLILQKLIRTFFKKTSFISEKKERTIESMLNSAIRYTATISYIIFVLNTVFDIDVGGILAGAGVLGIVLGFGAQSLIKDLLAGLFLLYEKQLEQGDWIKINNTFSGTVEEIGLRFLKIREWSGVLLTISNGQINTIENYNMEEMRVLEHITTSFYQNPKEVFQVLEDICEQLNDELYPYLKKGISGEPIEPFMVYGMSSVNDHYQGYQYTITGLCNDEVYFTAAKETRRIIAENVYENGLNMAEQHIDIRRTKS</sequence>
<dbReference type="InterPro" id="IPR023408">
    <property type="entry name" value="MscS_beta-dom_sf"/>
</dbReference>
<feature type="transmembrane region" description="Helical" evidence="7">
    <location>
        <begin position="22"/>
        <end position="47"/>
    </location>
</feature>
<dbReference type="RefSeq" id="WP_003464015.1">
    <property type="nucleotide sequence ID" value="NZ_APML01000008.1"/>
</dbReference>
<dbReference type="EMBL" id="APML01000008">
    <property type="protein sequence ID" value="ENH97997.1"/>
    <property type="molecule type" value="Genomic_DNA"/>
</dbReference>
<dbReference type="Proteomes" id="UP000012283">
    <property type="component" value="Unassembled WGS sequence"/>
</dbReference>
<comment type="subcellular location">
    <subcellularLocation>
        <location evidence="1">Cell membrane</location>
        <topology evidence="1">Multi-pass membrane protein</topology>
    </subcellularLocation>
</comment>
<dbReference type="Gene3D" id="2.30.30.60">
    <property type="match status" value="1"/>
</dbReference>
<accession>N4WPF2</accession>
<keyword evidence="5 7" id="KW-1133">Transmembrane helix</keyword>
<evidence type="ECO:0000256" key="2">
    <source>
        <dbReference type="ARBA" id="ARBA00008017"/>
    </source>
</evidence>
<feature type="domain" description="Mechanosensitive ion channel MscS" evidence="8">
    <location>
        <begin position="111"/>
        <end position="175"/>
    </location>
</feature>
<feature type="transmembrane region" description="Helical" evidence="7">
    <location>
        <begin position="92"/>
        <end position="112"/>
    </location>
</feature>
<dbReference type="Gene3D" id="3.30.70.100">
    <property type="match status" value="1"/>
</dbReference>
<comment type="caution">
    <text evidence="10">The sequence shown here is derived from an EMBL/GenBank/DDBJ whole genome shotgun (WGS) entry which is preliminary data.</text>
</comment>
<dbReference type="Pfam" id="PF00924">
    <property type="entry name" value="MS_channel_2nd"/>
    <property type="match status" value="1"/>
</dbReference>
<dbReference type="InterPro" id="IPR010920">
    <property type="entry name" value="LSM_dom_sf"/>
</dbReference>
<dbReference type="InterPro" id="IPR011014">
    <property type="entry name" value="MscS_channel_TM-2"/>
</dbReference>
<gene>
    <name evidence="10" type="ORF">J416_02554</name>
</gene>
<dbReference type="InterPro" id="IPR049142">
    <property type="entry name" value="MS_channel_1st"/>
</dbReference>
<keyword evidence="4 7" id="KW-0812">Transmembrane</keyword>
<evidence type="ECO:0000256" key="1">
    <source>
        <dbReference type="ARBA" id="ARBA00004651"/>
    </source>
</evidence>
<evidence type="ECO:0000256" key="6">
    <source>
        <dbReference type="ARBA" id="ARBA00023136"/>
    </source>
</evidence>
<evidence type="ECO:0000259" key="8">
    <source>
        <dbReference type="Pfam" id="PF00924"/>
    </source>
</evidence>
<dbReference type="SUPFAM" id="SSF50182">
    <property type="entry name" value="Sm-like ribonucleoproteins"/>
    <property type="match status" value="1"/>
</dbReference>
<dbReference type="GO" id="GO:0008381">
    <property type="term" value="F:mechanosensitive monoatomic ion channel activity"/>
    <property type="evidence" value="ECO:0007669"/>
    <property type="project" value="InterPro"/>
</dbReference>
<comment type="similarity">
    <text evidence="2">Belongs to the MscS (TC 1.A.23) family.</text>
</comment>
<evidence type="ECO:0000256" key="7">
    <source>
        <dbReference type="SAM" id="Phobius"/>
    </source>
</evidence>
<dbReference type="PATRIC" id="fig|1308866.3.peg.519"/>
<dbReference type="eggNOG" id="COG0668">
    <property type="taxonomic scope" value="Bacteria"/>
</dbReference>
<evidence type="ECO:0000313" key="11">
    <source>
        <dbReference type="Proteomes" id="UP000012283"/>
    </source>
</evidence>
<keyword evidence="11" id="KW-1185">Reference proteome</keyword>
<dbReference type="InterPro" id="IPR006685">
    <property type="entry name" value="MscS_channel_2nd"/>
</dbReference>